<dbReference type="PANTHER" id="PTHR34615">
    <property type="entry name" value="PX DOMAIN-CONTAINING PROTEIN"/>
    <property type="match status" value="1"/>
</dbReference>
<dbReference type="PANTHER" id="PTHR34615:SF1">
    <property type="entry name" value="PX DOMAIN-CONTAINING PROTEIN"/>
    <property type="match status" value="1"/>
</dbReference>
<feature type="compositionally biased region" description="Polar residues" evidence="1">
    <location>
        <begin position="168"/>
        <end position="190"/>
    </location>
</feature>
<accession>A0A1D1VCT1</accession>
<dbReference type="STRING" id="947166.A0A1D1VCT1"/>
<dbReference type="AlphaFoldDB" id="A0A1D1VCT1"/>
<comment type="caution">
    <text evidence="2">The sequence shown here is derived from an EMBL/GenBank/DDBJ whole genome shotgun (WGS) entry which is preliminary data.</text>
</comment>
<keyword evidence="3" id="KW-1185">Reference proteome</keyword>
<evidence type="ECO:0000313" key="3">
    <source>
        <dbReference type="Proteomes" id="UP000186922"/>
    </source>
</evidence>
<evidence type="ECO:0000313" key="2">
    <source>
        <dbReference type="EMBL" id="GAU97547.1"/>
    </source>
</evidence>
<evidence type="ECO:0008006" key="4">
    <source>
        <dbReference type="Google" id="ProtNLM"/>
    </source>
</evidence>
<reference evidence="2 3" key="1">
    <citation type="journal article" date="2016" name="Nat. Commun.">
        <title>Extremotolerant tardigrade genome and improved radiotolerance of human cultured cells by tardigrade-unique protein.</title>
        <authorList>
            <person name="Hashimoto T."/>
            <person name="Horikawa D.D."/>
            <person name="Saito Y."/>
            <person name="Kuwahara H."/>
            <person name="Kozuka-Hata H."/>
            <person name="Shin-I T."/>
            <person name="Minakuchi Y."/>
            <person name="Ohishi K."/>
            <person name="Motoyama A."/>
            <person name="Aizu T."/>
            <person name="Enomoto A."/>
            <person name="Kondo K."/>
            <person name="Tanaka S."/>
            <person name="Hara Y."/>
            <person name="Koshikawa S."/>
            <person name="Sagara H."/>
            <person name="Miura T."/>
            <person name="Yokobori S."/>
            <person name="Miyagawa K."/>
            <person name="Suzuki Y."/>
            <person name="Kubo T."/>
            <person name="Oyama M."/>
            <person name="Kohara Y."/>
            <person name="Fujiyama A."/>
            <person name="Arakawa K."/>
            <person name="Katayama T."/>
            <person name="Toyoda A."/>
            <person name="Kunieda T."/>
        </authorList>
    </citation>
    <scope>NUCLEOTIDE SEQUENCE [LARGE SCALE GENOMIC DNA]</scope>
    <source>
        <strain evidence="2 3">YOKOZUNA-1</strain>
    </source>
</reference>
<evidence type="ECO:0000256" key="1">
    <source>
        <dbReference type="SAM" id="MobiDB-lite"/>
    </source>
</evidence>
<sequence>MDKKLLVIMCEEGDIDEEELVILGCLTDQAKMRPGDFDLYKLSRQDCLEDFRFSSHQLEILKETLEFPDIMYTDAQHVIPGMEALCILLRRLAYPDRLCDLEKLPLDYATQNICYTGHKKEHDLKYTGAMAPCGIMYLMCGPEPGSFHDASTLLYRSEILNLMKESRTWTPTPKPDTTCTATRPTSQHPK</sequence>
<feature type="region of interest" description="Disordered" evidence="1">
    <location>
        <begin position="167"/>
        <end position="190"/>
    </location>
</feature>
<dbReference type="EMBL" id="BDGG01000004">
    <property type="protein sequence ID" value="GAU97547.1"/>
    <property type="molecule type" value="Genomic_DNA"/>
</dbReference>
<proteinExistence type="predicted"/>
<organism evidence="2 3">
    <name type="scientific">Ramazzottius varieornatus</name>
    <name type="common">Water bear</name>
    <name type="synonym">Tardigrade</name>
    <dbReference type="NCBI Taxonomy" id="947166"/>
    <lineage>
        <taxon>Eukaryota</taxon>
        <taxon>Metazoa</taxon>
        <taxon>Ecdysozoa</taxon>
        <taxon>Tardigrada</taxon>
        <taxon>Eutardigrada</taxon>
        <taxon>Parachela</taxon>
        <taxon>Hypsibioidea</taxon>
        <taxon>Ramazzottiidae</taxon>
        <taxon>Ramazzottius</taxon>
    </lineage>
</organism>
<gene>
    <name evidence="2" type="primary">RvY_08822-1</name>
    <name evidence="2" type="synonym">RvY_08822.1</name>
    <name evidence="2" type="ORF">RvY_08822</name>
</gene>
<name>A0A1D1VCT1_RAMVA</name>
<dbReference type="OrthoDB" id="6692996at2759"/>
<dbReference type="Proteomes" id="UP000186922">
    <property type="component" value="Unassembled WGS sequence"/>
</dbReference>
<protein>
    <recommendedName>
        <fullName evidence="4">DDE Tnp4 domain-containing protein</fullName>
    </recommendedName>
</protein>